<dbReference type="EnsemblMetazoa" id="NM_001130892.1">
    <property type="protein sequence ID" value="NP_001124364.1"/>
    <property type="gene ID" value="GeneID_100174838"/>
</dbReference>
<organism evidence="2">
    <name type="scientific">Bombyx mori</name>
    <name type="common">Silk moth</name>
    <dbReference type="NCBI Taxonomy" id="7091"/>
    <lineage>
        <taxon>Eukaryota</taxon>
        <taxon>Metazoa</taxon>
        <taxon>Ecdysozoa</taxon>
        <taxon>Arthropoda</taxon>
        <taxon>Hexapoda</taxon>
        <taxon>Insecta</taxon>
        <taxon>Pterygota</taxon>
        <taxon>Neoptera</taxon>
        <taxon>Endopterygota</taxon>
        <taxon>Lepidoptera</taxon>
        <taxon>Glossata</taxon>
        <taxon>Ditrysia</taxon>
        <taxon>Bombycoidea</taxon>
        <taxon>Bombycidae</taxon>
        <taxon>Bombycinae</taxon>
        <taxon>Bombyx</taxon>
    </lineage>
</organism>
<dbReference type="EMBL" id="AB298929">
    <property type="protein sequence ID" value="BAG50368.1"/>
    <property type="molecule type" value="mRNA"/>
</dbReference>
<evidence type="ECO:0000256" key="1">
    <source>
        <dbReference type="SAM" id="SignalP"/>
    </source>
</evidence>
<keyword evidence="4" id="KW-1185">Reference proteome</keyword>
<name>B3IUD3_BOMMO</name>
<proteinExistence type="evidence at transcript level"/>
<evidence type="ECO:0000313" key="2">
    <source>
        <dbReference type="EMBL" id="BAG50368.1"/>
    </source>
</evidence>
<dbReference type="Proteomes" id="UP000005204">
    <property type="component" value="Unassembled WGS sequence"/>
</dbReference>
<dbReference type="OrthoDB" id="5919137at2759"/>
<reference evidence="4" key="1">
    <citation type="journal article" date="2008" name="Insect Biochem. Mol. Biol.">
        <title>The genome of a lepidopteran model insect, the silkworm Bombyx mori.</title>
        <authorList>
            <consortium name="International Silkworm Genome Consortium"/>
        </authorList>
    </citation>
    <scope>NUCLEOTIDE SEQUENCE [LARGE SCALE GENOMIC DNA]</scope>
    <source>
        <strain evidence="4">p50T</strain>
    </source>
</reference>
<evidence type="ECO:0000313" key="4">
    <source>
        <dbReference type="Proteomes" id="UP000005204"/>
    </source>
</evidence>
<dbReference type="EnsemblMetazoa" id="XM_012697579.3">
    <property type="protein sequence ID" value="XP_012553033.1"/>
    <property type="gene ID" value="GeneID_100174838"/>
</dbReference>
<dbReference type="CTD" id="21874"/>
<dbReference type="RefSeq" id="XP_012553033.1">
    <property type="nucleotide sequence ID" value="XM_012697579.4"/>
</dbReference>
<feature type="signal peptide" evidence="1">
    <location>
        <begin position="1"/>
        <end position="21"/>
    </location>
</feature>
<reference evidence="3" key="3">
    <citation type="submission" date="2022-06" db="UniProtKB">
        <authorList>
            <consortium name="EnsemblMetazoa"/>
        </authorList>
    </citation>
    <scope>IDENTIFICATION</scope>
    <source>
        <strain evidence="3">p50T (Dazao)</strain>
    </source>
</reference>
<dbReference type="GeneID" id="100174838"/>
<dbReference type="AlphaFoldDB" id="B3IUD3"/>
<sequence>MGTYRACLVLLILQVISIATAQEMIKRIPQGFLGMRGKKHEDDSSEQYYKRKPQFFVGVKGKKNFYDYLENPDGYFKRAPLGFTGVRGKKEDMSSEYQYYPYEALKRDGSLIGQIEYTSAEHINDGQYPILNDILNEYLQKLERQETNSDTNETEEQRITNEVEKRAANMHQFYGVRGKKSVDNKRPYDLSIRGKFIGVRGKKDVKNSNGKEIKFLLSRPFPKRRGQMGFFGMRGKKWIDVSSPEMEIPN</sequence>
<feature type="chain" id="PRO_5036279495" evidence="1">
    <location>
        <begin position="22"/>
        <end position="250"/>
    </location>
</feature>
<reference evidence="2" key="2">
    <citation type="journal article" date="2008" name="Insect Biochem. Mol. Biol.">
        <title>The unique evolution of neuropeptide genes in the silkworm Bombyx mori.</title>
        <authorList>
            <person name="Roller L."/>
            <person name="Yamanaka N."/>
            <person name="Watanabe K."/>
            <person name="Daubnerova I."/>
            <person name="Zitnan D."/>
            <person name="Kataoka H."/>
            <person name="Tanaka Y."/>
        </authorList>
    </citation>
    <scope>NUCLEOTIDE SEQUENCE</scope>
</reference>
<keyword evidence="1" id="KW-0732">Signal</keyword>
<dbReference type="RefSeq" id="NP_001124364.1">
    <property type="nucleotide sequence ID" value="NM_001130892.1"/>
</dbReference>
<evidence type="ECO:0000313" key="3">
    <source>
        <dbReference type="EnsemblMetazoa" id="NP_001124364.1"/>
    </source>
</evidence>
<accession>B3IUD3</accession>
<gene>
    <name evidence="2" type="primary">tk</name>
    <name evidence="3" type="synonym">100174838</name>
</gene>
<protein>
    <submittedName>
        <fullName evidence="2">Tachykinin</fullName>
    </submittedName>
</protein>
<dbReference type="KEGG" id="bmor:100174838"/>
<dbReference type="HOGENOM" id="CLU_073686_0_0_1"/>